<proteinExistence type="predicted"/>
<comment type="caution">
    <text evidence="2">The sequence shown here is derived from an EMBL/GenBank/DDBJ whole genome shotgun (WGS) entry which is preliminary data.</text>
</comment>
<reference evidence="2" key="1">
    <citation type="journal article" date="2022" name="bioRxiv">
        <title>Genomics of Preaxostyla Flagellates Illuminates Evolutionary Transitions and the Path Towards Mitochondrial Loss.</title>
        <authorList>
            <person name="Novak L.V.F."/>
            <person name="Treitli S.C."/>
            <person name="Pyrih J."/>
            <person name="Halakuc P."/>
            <person name="Pipaliya S.V."/>
            <person name="Vacek V."/>
            <person name="Brzon O."/>
            <person name="Soukal P."/>
            <person name="Eme L."/>
            <person name="Dacks J.B."/>
            <person name="Karnkowska A."/>
            <person name="Elias M."/>
            <person name="Hampl V."/>
        </authorList>
    </citation>
    <scope>NUCLEOTIDE SEQUENCE</scope>
    <source>
        <strain evidence="2">RCP-MX</strain>
    </source>
</reference>
<evidence type="ECO:0000259" key="1">
    <source>
        <dbReference type="Pfam" id="PF13086"/>
    </source>
</evidence>
<dbReference type="InterPro" id="IPR045055">
    <property type="entry name" value="DNA2/NAM7-like"/>
</dbReference>
<evidence type="ECO:0000313" key="2">
    <source>
        <dbReference type="EMBL" id="KAJ4459259.1"/>
    </source>
</evidence>
<sequence>MGERVETDTARRVPTESIRFPSASISSHWDGLSIEEVLATGNPDELVKKPIRVSIVGQFLVALDPELLFIFRKMGIPQCTVLVIAGTPPSAGLYLFSQVSTAGGQTVAPESSTEDDLPIQRETYDPVSFSFFDRFVCSIPYETIRSIEDSSRHASVTTIPGIPSQFSDIQSYFASFLVPILGETRAAIADARQGHEDTSFSVFLQPAAGPDVQPGDIVTVKITFQYPNDARALLPFDILLLNLNSTRSLVVAGPVVWPPVRQAERPAPPSANLLILATPDIMPILTAAGPTNVDLTRVVNLGPTRRAALVAHHGAQLPFFKEIATGKPEDITPPEERRNLDMTLASNLRLNDSQQAAYAAVVGRCGQRGVTLIQGPPGTGKTYAVASFILGRCQEHRDTTPLLVLAPTHTAVHNILKCLFGSVRGT</sequence>
<organism evidence="2 3">
    <name type="scientific">Paratrimastix pyriformis</name>
    <dbReference type="NCBI Taxonomy" id="342808"/>
    <lineage>
        <taxon>Eukaryota</taxon>
        <taxon>Metamonada</taxon>
        <taxon>Preaxostyla</taxon>
        <taxon>Paratrimastigidae</taxon>
        <taxon>Paratrimastix</taxon>
    </lineage>
</organism>
<protein>
    <recommendedName>
        <fullName evidence="1">DNA2/NAM7 helicase helicase domain-containing protein</fullName>
    </recommendedName>
</protein>
<dbReference type="Pfam" id="PF13086">
    <property type="entry name" value="AAA_11"/>
    <property type="match status" value="1"/>
</dbReference>
<dbReference type="SUPFAM" id="SSF52540">
    <property type="entry name" value="P-loop containing nucleoside triphosphate hydrolases"/>
    <property type="match status" value="1"/>
</dbReference>
<dbReference type="PANTHER" id="PTHR10887:SF495">
    <property type="entry name" value="HELICASE SENATAXIN ISOFORM X1-RELATED"/>
    <property type="match status" value="1"/>
</dbReference>
<dbReference type="Gene3D" id="3.40.50.300">
    <property type="entry name" value="P-loop containing nucleotide triphosphate hydrolases"/>
    <property type="match status" value="1"/>
</dbReference>
<feature type="domain" description="DNA2/NAM7 helicase helicase" evidence="1">
    <location>
        <begin position="350"/>
        <end position="419"/>
    </location>
</feature>
<evidence type="ECO:0000313" key="3">
    <source>
        <dbReference type="Proteomes" id="UP001141327"/>
    </source>
</evidence>
<dbReference type="InterPro" id="IPR027417">
    <property type="entry name" value="P-loop_NTPase"/>
</dbReference>
<dbReference type="InterPro" id="IPR041677">
    <property type="entry name" value="DNA2/NAM7_AAA_11"/>
</dbReference>
<name>A0ABQ8UPK2_9EUKA</name>
<accession>A0ABQ8UPK2</accession>
<dbReference type="PANTHER" id="PTHR10887">
    <property type="entry name" value="DNA2/NAM7 HELICASE FAMILY"/>
    <property type="match status" value="1"/>
</dbReference>
<keyword evidence="3" id="KW-1185">Reference proteome</keyword>
<gene>
    <name evidence="2" type="ORF">PAPYR_4794</name>
</gene>
<dbReference type="EMBL" id="JAPMOS010000021">
    <property type="protein sequence ID" value="KAJ4459259.1"/>
    <property type="molecule type" value="Genomic_DNA"/>
</dbReference>
<dbReference type="Proteomes" id="UP001141327">
    <property type="component" value="Unassembled WGS sequence"/>
</dbReference>